<protein>
    <submittedName>
        <fullName evidence="1">Uncharacterized protein</fullName>
    </submittedName>
</protein>
<proteinExistence type="predicted"/>
<evidence type="ECO:0000313" key="1">
    <source>
        <dbReference type="EMBL" id="TEB13548.1"/>
    </source>
</evidence>
<reference evidence="1 2" key="1">
    <citation type="journal article" date="2019" name="Nat. Ecol. Evol.">
        <title>Megaphylogeny resolves global patterns of mushroom evolution.</title>
        <authorList>
            <person name="Varga T."/>
            <person name="Krizsan K."/>
            <person name="Foldi C."/>
            <person name="Dima B."/>
            <person name="Sanchez-Garcia M."/>
            <person name="Sanchez-Ramirez S."/>
            <person name="Szollosi G.J."/>
            <person name="Szarkandi J.G."/>
            <person name="Papp V."/>
            <person name="Albert L."/>
            <person name="Andreopoulos W."/>
            <person name="Angelini C."/>
            <person name="Antonin V."/>
            <person name="Barry K.W."/>
            <person name="Bougher N.L."/>
            <person name="Buchanan P."/>
            <person name="Buyck B."/>
            <person name="Bense V."/>
            <person name="Catcheside P."/>
            <person name="Chovatia M."/>
            <person name="Cooper J."/>
            <person name="Damon W."/>
            <person name="Desjardin D."/>
            <person name="Finy P."/>
            <person name="Geml J."/>
            <person name="Haridas S."/>
            <person name="Hughes K."/>
            <person name="Justo A."/>
            <person name="Karasinski D."/>
            <person name="Kautmanova I."/>
            <person name="Kiss B."/>
            <person name="Kocsube S."/>
            <person name="Kotiranta H."/>
            <person name="LaButti K.M."/>
            <person name="Lechner B.E."/>
            <person name="Liimatainen K."/>
            <person name="Lipzen A."/>
            <person name="Lukacs Z."/>
            <person name="Mihaltcheva S."/>
            <person name="Morgado L.N."/>
            <person name="Niskanen T."/>
            <person name="Noordeloos M.E."/>
            <person name="Ohm R.A."/>
            <person name="Ortiz-Santana B."/>
            <person name="Ovrebo C."/>
            <person name="Racz N."/>
            <person name="Riley R."/>
            <person name="Savchenko A."/>
            <person name="Shiryaev A."/>
            <person name="Soop K."/>
            <person name="Spirin V."/>
            <person name="Szebenyi C."/>
            <person name="Tomsovsky M."/>
            <person name="Tulloss R.E."/>
            <person name="Uehling J."/>
            <person name="Grigoriev I.V."/>
            <person name="Vagvolgyi C."/>
            <person name="Papp T."/>
            <person name="Martin F.M."/>
            <person name="Miettinen O."/>
            <person name="Hibbett D.S."/>
            <person name="Nagy L.G."/>
        </authorList>
    </citation>
    <scope>NUCLEOTIDE SEQUENCE [LARGE SCALE GENOMIC DNA]</scope>
    <source>
        <strain evidence="1 2">FP101781</strain>
    </source>
</reference>
<evidence type="ECO:0000313" key="2">
    <source>
        <dbReference type="Proteomes" id="UP000298030"/>
    </source>
</evidence>
<sequence>MYNNIHPSRVLQKVAFVLRQSKRTRVDVVAHIEVGIEIDVIPVTPRSRQNAYSATHNRYAMQYGETLTEDNLEGTSINPQPYFPQTSPAFIVPQRTSVVPRPVSGHRRFSAYTSEPQRRPPNIAGLPPASPTTFAEHRWVSANLGAPGVLLLETGARKALL</sequence>
<dbReference type="Proteomes" id="UP000298030">
    <property type="component" value="Unassembled WGS sequence"/>
</dbReference>
<dbReference type="AlphaFoldDB" id="A0A4Y7RX19"/>
<keyword evidence="2" id="KW-1185">Reference proteome</keyword>
<comment type="caution">
    <text evidence="1">The sequence shown here is derived from an EMBL/GenBank/DDBJ whole genome shotgun (WGS) entry which is preliminary data.</text>
</comment>
<gene>
    <name evidence="1" type="ORF">FA13DRAFT_1782777</name>
</gene>
<accession>A0A4Y7RX19</accession>
<dbReference type="EMBL" id="QPFP01000417">
    <property type="protein sequence ID" value="TEB13548.1"/>
    <property type="molecule type" value="Genomic_DNA"/>
</dbReference>
<organism evidence="1 2">
    <name type="scientific">Coprinellus micaceus</name>
    <name type="common">Glistening ink-cap mushroom</name>
    <name type="synonym">Coprinus micaceus</name>
    <dbReference type="NCBI Taxonomy" id="71717"/>
    <lineage>
        <taxon>Eukaryota</taxon>
        <taxon>Fungi</taxon>
        <taxon>Dikarya</taxon>
        <taxon>Basidiomycota</taxon>
        <taxon>Agaricomycotina</taxon>
        <taxon>Agaricomycetes</taxon>
        <taxon>Agaricomycetidae</taxon>
        <taxon>Agaricales</taxon>
        <taxon>Agaricineae</taxon>
        <taxon>Psathyrellaceae</taxon>
        <taxon>Coprinellus</taxon>
    </lineage>
</organism>
<name>A0A4Y7RX19_COPMI</name>